<keyword evidence="4" id="KW-1185">Reference proteome</keyword>
<dbReference type="InterPro" id="IPR001878">
    <property type="entry name" value="Znf_CCHC"/>
</dbReference>
<proteinExistence type="predicted"/>
<evidence type="ECO:0000256" key="1">
    <source>
        <dbReference type="PROSITE-ProRule" id="PRU00047"/>
    </source>
</evidence>
<dbReference type="PROSITE" id="PS50158">
    <property type="entry name" value="ZF_CCHC"/>
    <property type="match status" value="1"/>
</dbReference>
<keyword evidence="1" id="KW-0862">Zinc</keyword>
<evidence type="ECO:0000313" key="3">
    <source>
        <dbReference type="EMBL" id="KAH0773620.1"/>
    </source>
</evidence>
<evidence type="ECO:0000313" key="4">
    <source>
        <dbReference type="Proteomes" id="UP000826656"/>
    </source>
</evidence>
<keyword evidence="1" id="KW-0479">Metal-binding</keyword>
<accession>A0ABQ7VYQ7</accession>
<comment type="caution">
    <text evidence="3">The sequence shown here is derived from an EMBL/GenBank/DDBJ whole genome shotgun (WGS) entry which is preliminary data.</text>
</comment>
<keyword evidence="1" id="KW-0863">Zinc-finger</keyword>
<sequence>MEVIVDMVDATVMEEEQLVEETIVFSVESMATFLGSVPRLKGNNGGGDRYSSGGHGGGGRGVGGGCYKCGKDDHYACECTYGGH</sequence>
<dbReference type="EMBL" id="JAIVGD010000005">
    <property type="protein sequence ID" value="KAH0773620.1"/>
    <property type="molecule type" value="Genomic_DNA"/>
</dbReference>
<gene>
    <name evidence="3" type="ORF">KY290_010757</name>
</gene>
<protein>
    <recommendedName>
        <fullName evidence="2">CCHC-type domain-containing protein</fullName>
    </recommendedName>
</protein>
<organism evidence="3 4">
    <name type="scientific">Solanum tuberosum</name>
    <name type="common">Potato</name>
    <dbReference type="NCBI Taxonomy" id="4113"/>
    <lineage>
        <taxon>Eukaryota</taxon>
        <taxon>Viridiplantae</taxon>
        <taxon>Streptophyta</taxon>
        <taxon>Embryophyta</taxon>
        <taxon>Tracheophyta</taxon>
        <taxon>Spermatophyta</taxon>
        <taxon>Magnoliopsida</taxon>
        <taxon>eudicotyledons</taxon>
        <taxon>Gunneridae</taxon>
        <taxon>Pentapetalae</taxon>
        <taxon>asterids</taxon>
        <taxon>lamiids</taxon>
        <taxon>Solanales</taxon>
        <taxon>Solanaceae</taxon>
        <taxon>Solanoideae</taxon>
        <taxon>Solaneae</taxon>
        <taxon>Solanum</taxon>
    </lineage>
</organism>
<reference evidence="3 4" key="1">
    <citation type="journal article" date="2021" name="bioRxiv">
        <title>Chromosome-scale and haplotype-resolved genome assembly of a tetraploid potato cultivar.</title>
        <authorList>
            <person name="Sun H."/>
            <person name="Jiao W.-B."/>
            <person name="Krause K."/>
            <person name="Campoy J.A."/>
            <person name="Goel M."/>
            <person name="Folz-Donahue K."/>
            <person name="Kukat C."/>
            <person name="Huettel B."/>
            <person name="Schneeberger K."/>
        </authorList>
    </citation>
    <scope>NUCLEOTIDE SEQUENCE [LARGE SCALE GENOMIC DNA]</scope>
    <source>
        <strain evidence="3">SolTubOtavaFocal</strain>
        <tissue evidence="3">Leaves</tissue>
    </source>
</reference>
<evidence type="ECO:0000259" key="2">
    <source>
        <dbReference type="PROSITE" id="PS50158"/>
    </source>
</evidence>
<dbReference type="Proteomes" id="UP000826656">
    <property type="component" value="Unassembled WGS sequence"/>
</dbReference>
<feature type="domain" description="CCHC-type" evidence="2">
    <location>
        <begin position="66"/>
        <end position="79"/>
    </location>
</feature>
<name>A0ABQ7VYQ7_SOLTU</name>